<dbReference type="Proteomes" id="UP000826212">
    <property type="component" value="Chromosome"/>
</dbReference>
<keyword evidence="2" id="KW-1185">Reference proteome</keyword>
<organism evidence="1 2">
    <name type="scientific">Halosquirtibacter laminarini</name>
    <dbReference type="NCBI Taxonomy" id="3374600"/>
    <lineage>
        <taxon>Bacteria</taxon>
        <taxon>Pseudomonadati</taxon>
        <taxon>Bacteroidota</taxon>
        <taxon>Bacteroidia</taxon>
        <taxon>Marinilabiliales</taxon>
        <taxon>Prolixibacteraceae</taxon>
        <taxon>Halosquirtibacter</taxon>
    </lineage>
</organism>
<dbReference type="EMBL" id="CP081303">
    <property type="protein sequence ID" value="QZE15346.1"/>
    <property type="molecule type" value="Genomic_DNA"/>
</dbReference>
<reference evidence="1" key="1">
    <citation type="submission" date="2021-08" db="EMBL/GenBank/DDBJ databases">
        <title>Novel anaerobic bacterium isolated from sea squirt in East Sea, Republic of Korea.</title>
        <authorList>
            <person name="Nguyen T.H."/>
            <person name="Li Z."/>
            <person name="Lee Y.-J."/>
            <person name="Ko J."/>
            <person name="Kim S.-G."/>
        </authorList>
    </citation>
    <scope>NUCLEOTIDE SEQUENCE</scope>
    <source>
        <strain evidence="1">KCTC 25031</strain>
    </source>
</reference>
<gene>
    <name evidence="1" type="ORF">K4L44_05805</name>
</gene>
<protein>
    <submittedName>
        <fullName evidence="1">Uncharacterized protein</fullName>
    </submittedName>
</protein>
<evidence type="ECO:0000313" key="2">
    <source>
        <dbReference type="Proteomes" id="UP000826212"/>
    </source>
</evidence>
<accession>A0AC61NM31</accession>
<sequence>MSDLAISLITAALTAFLGTIGWIISAQLKANKEFSHSLTRLSEALQELSKTIAVIEERDRSHKHSCQLYRQAMNEKISNLEKQFSTPKAKPYGNNKEPAETF</sequence>
<evidence type="ECO:0000313" key="1">
    <source>
        <dbReference type="EMBL" id="QZE15346.1"/>
    </source>
</evidence>
<name>A0AC61NM31_9BACT</name>
<proteinExistence type="predicted"/>